<dbReference type="PANTHER" id="PTHR46163">
    <property type="entry name" value="TYROSINE-PROTEIN PHOSPHATASE-RELATED"/>
    <property type="match status" value="1"/>
</dbReference>
<dbReference type="InterPro" id="IPR000242">
    <property type="entry name" value="PTP_cat"/>
</dbReference>
<evidence type="ECO:0000259" key="3">
    <source>
        <dbReference type="PROSITE" id="PS50055"/>
    </source>
</evidence>
<feature type="transmembrane region" description="Helical" evidence="2">
    <location>
        <begin position="32"/>
        <end position="54"/>
    </location>
</feature>
<dbReference type="PROSITE" id="PS50056">
    <property type="entry name" value="TYR_PHOSPHATASE_2"/>
    <property type="match status" value="1"/>
</dbReference>
<keyword evidence="2" id="KW-1133">Transmembrane helix</keyword>
<evidence type="ECO:0000259" key="4">
    <source>
        <dbReference type="PROSITE" id="PS50056"/>
    </source>
</evidence>
<dbReference type="OrthoDB" id="8609993at2759"/>
<feature type="region of interest" description="Disordered" evidence="1">
    <location>
        <begin position="145"/>
        <end position="213"/>
    </location>
</feature>
<keyword evidence="2" id="KW-0472">Membrane</keyword>
<keyword evidence="6" id="KW-1185">Reference proteome</keyword>
<organism evidence="5 6">
    <name type="scientific">Caenorhabditis auriculariae</name>
    <dbReference type="NCBI Taxonomy" id="2777116"/>
    <lineage>
        <taxon>Eukaryota</taxon>
        <taxon>Metazoa</taxon>
        <taxon>Ecdysozoa</taxon>
        <taxon>Nematoda</taxon>
        <taxon>Chromadorea</taxon>
        <taxon>Rhabditida</taxon>
        <taxon>Rhabditina</taxon>
        <taxon>Rhabditomorpha</taxon>
        <taxon>Rhabditoidea</taxon>
        <taxon>Rhabditidae</taxon>
        <taxon>Peloderinae</taxon>
        <taxon>Caenorhabditis</taxon>
    </lineage>
</organism>
<dbReference type="SUPFAM" id="SSF52799">
    <property type="entry name" value="(Phosphotyrosine protein) phosphatases II"/>
    <property type="match status" value="1"/>
</dbReference>
<dbReference type="EMBL" id="CAJGYM010000021">
    <property type="protein sequence ID" value="CAD6191429.1"/>
    <property type="molecule type" value="Genomic_DNA"/>
</dbReference>
<name>A0A8S1H707_9PELO</name>
<proteinExistence type="predicted"/>
<dbReference type="AlphaFoldDB" id="A0A8S1H707"/>
<dbReference type="SMART" id="SM00194">
    <property type="entry name" value="PTPc"/>
    <property type="match status" value="1"/>
</dbReference>
<evidence type="ECO:0000256" key="2">
    <source>
        <dbReference type="SAM" id="Phobius"/>
    </source>
</evidence>
<dbReference type="InterPro" id="IPR000387">
    <property type="entry name" value="Tyr_Pase_dom"/>
</dbReference>
<dbReference type="InterPro" id="IPR016130">
    <property type="entry name" value="Tyr_Pase_AS"/>
</dbReference>
<feature type="compositionally biased region" description="Polar residues" evidence="1">
    <location>
        <begin position="163"/>
        <end position="182"/>
    </location>
</feature>
<dbReference type="InterPro" id="IPR003595">
    <property type="entry name" value="Tyr_Pase_cat"/>
</dbReference>
<comment type="caution">
    <text evidence="5">The sequence shown here is derived from an EMBL/GenBank/DDBJ whole genome shotgun (WGS) entry which is preliminary data.</text>
</comment>
<dbReference type="PANTHER" id="PTHR46163:SF2">
    <property type="entry name" value="PROTEIN-TYROSINE PHOSPHATASE"/>
    <property type="match status" value="1"/>
</dbReference>
<gene>
    <name evidence="5" type="ORF">CAUJ_LOCUS7348</name>
</gene>
<protein>
    <recommendedName>
        <fullName evidence="7">Protein-tyrosine-phosphatase</fullName>
    </recommendedName>
</protein>
<evidence type="ECO:0000313" key="6">
    <source>
        <dbReference type="Proteomes" id="UP000835052"/>
    </source>
</evidence>
<dbReference type="Proteomes" id="UP000835052">
    <property type="component" value="Unassembled WGS sequence"/>
</dbReference>
<dbReference type="PROSITE" id="PS50055">
    <property type="entry name" value="TYR_PHOSPHATASE_PTP"/>
    <property type="match status" value="1"/>
</dbReference>
<evidence type="ECO:0000313" key="5">
    <source>
        <dbReference type="EMBL" id="CAD6191429.1"/>
    </source>
</evidence>
<sequence length="525" mass="60328">MPVASTYPFDLKEEIQVVYQLRDYKKRQYKRALIKLIAAMIVCLTIFVISITIIGCWAEHLELVEHLAFYDQRYAFKQGNFNLTIDGPDCPIIRWLPDWRPESSYIDFAGKIVGIIATRKLLQLLLRTIKCVKLKNTTETDAVKHVDETENNQAAQRFHESCMSKSTQSRVRQPRSKASSQPGPKPEDGTQVERPTNKQPPQKIPSKTTRDRATTSVVVTLLENKDTVRNFVKSTCELGVKGISEAFDKIRLETQPCTKPKTAHDSHTDRNRYKDVYCIDETRVILKYPEGANDYIHANWVRGPEGTNRYICTQGPTEKTIEDFWRMIWQEKPPVILMLCNLFELGRKKCEMYWPEQAETPLSLLNNQLTVKLTTPAVELEKSIILMKFTLTDTQSEKTHIVDHYQWKAWPDRGVPEVPMATFRLLAKVRKAHPVVVHCSAGIGRTGTIVGLEIAYDKYIKGEKITMEEIVRDIRSQRHGSVQTDAQYLFMHRVMLTLAENKETMQAEINTFITDYNKVMASKAG</sequence>
<accession>A0A8S1H707</accession>
<dbReference type="InterPro" id="IPR029021">
    <property type="entry name" value="Prot-tyrosine_phosphatase-like"/>
</dbReference>
<keyword evidence="2" id="KW-0812">Transmembrane</keyword>
<evidence type="ECO:0000256" key="1">
    <source>
        <dbReference type="SAM" id="MobiDB-lite"/>
    </source>
</evidence>
<evidence type="ECO:0008006" key="7">
    <source>
        <dbReference type="Google" id="ProtNLM"/>
    </source>
</evidence>
<dbReference type="InterPro" id="IPR052782">
    <property type="entry name" value="Oocyte-zygote_transition_reg"/>
</dbReference>
<dbReference type="GO" id="GO:0004725">
    <property type="term" value="F:protein tyrosine phosphatase activity"/>
    <property type="evidence" value="ECO:0007669"/>
    <property type="project" value="InterPro"/>
</dbReference>
<dbReference type="Gene3D" id="3.90.190.10">
    <property type="entry name" value="Protein tyrosine phosphatase superfamily"/>
    <property type="match status" value="1"/>
</dbReference>
<feature type="domain" description="Tyrosine specific protein phosphatases" evidence="4">
    <location>
        <begin position="420"/>
        <end position="489"/>
    </location>
</feature>
<reference evidence="5" key="1">
    <citation type="submission" date="2020-10" db="EMBL/GenBank/DDBJ databases">
        <authorList>
            <person name="Kikuchi T."/>
        </authorList>
    </citation>
    <scope>NUCLEOTIDE SEQUENCE</scope>
    <source>
        <strain evidence="5">NKZ352</strain>
    </source>
</reference>
<dbReference type="PRINTS" id="PR00700">
    <property type="entry name" value="PRTYPHPHTASE"/>
</dbReference>
<dbReference type="Pfam" id="PF00102">
    <property type="entry name" value="Y_phosphatase"/>
    <property type="match status" value="1"/>
</dbReference>
<dbReference type="SMART" id="SM00404">
    <property type="entry name" value="PTPc_motif"/>
    <property type="match status" value="1"/>
</dbReference>
<feature type="domain" description="Tyrosine-protein phosphatase" evidence="3">
    <location>
        <begin position="243"/>
        <end position="498"/>
    </location>
</feature>
<dbReference type="CDD" id="cd00047">
    <property type="entry name" value="PTPc"/>
    <property type="match status" value="1"/>
</dbReference>
<dbReference type="PROSITE" id="PS00383">
    <property type="entry name" value="TYR_PHOSPHATASE_1"/>
    <property type="match status" value="1"/>
</dbReference>